<proteinExistence type="predicted"/>
<feature type="domain" description="Cyclic nucleotide-binding" evidence="2">
    <location>
        <begin position="125"/>
        <end position="215"/>
    </location>
</feature>
<sequence>MFQLAQNTLYDWAGYLGVGFYLASYALLQMGLVRGSHYPYAIMNLIAASLVLLSLSVKFNLSAAIIQIMWIIISTFGICRLYVIERTTRFNENELRLINDVLYDMPKPLARKFLNRGIWIDADVGTELTREGADVTNLVYLLNGRADVISQEKSIASIRGGFIGEMNVMQPGPASATVVIDQPSRIFVVPGEALRKTANTDSEFRAYLQEHLALATRTKLIETNSRLSQSEQRK</sequence>
<reference evidence="4" key="1">
    <citation type="submission" date="2016-11" db="EMBL/GenBank/DDBJ databases">
        <authorList>
            <person name="Varghese N."/>
            <person name="Submissions S."/>
        </authorList>
    </citation>
    <scope>NUCLEOTIDE SEQUENCE [LARGE SCALE GENOMIC DNA]</scope>
    <source>
        <strain evidence="4">DSM 29327</strain>
    </source>
</reference>
<dbReference type="Gene3D" id="2.60.120.10">
    <property type="entry name" value="Jelly Rolls"/>
    <property type="match status" value="1"/>
</dbReference>
<organism evidence="3 4">
    <name type="scientific">Roseovarius marisflavi</name>
    <dbReference type="NCBI Taxonomy" id="1054996"/>
    <lineage>
        <taxon>Bacteria</taxon>
        <taxon>Pseudomonadati</taxon>
        <taxon>Pseudomonadota</taxon>
        <taxon>Alphaproteobacteria</taxon>
        <taxon>Rhodobacterales</taxon>
        <taxon>Roseobacteraceae</taxon>
        <taxon>Roseovarius</taxon>
    </lineage>
</organism>
<evidence type="ECO:0000259" key="2">
    <source>
        <dbReference type="PROSITE" id="PS50042"/>
    </source>
</evidence>
<dbReference type="OrthoDB" id="7946922at2"/>
<dbReference type="AlphaFoldDB" id="A0A1M7BVZ3"/>
<evidence type="ECO:0000313" key="3">
    <source>
        <dbReference type="EMBL" id="SHL59182.1"/>
    </source>
</evidence>
<keyword evidence="4" id="KW-1185">Reference proteome</keyword>
<protein>
    <submittedName>
        <fullName evidence="3">Cyclic nucleotide-binding domain-containing protein</fullName>
    </submittedName>
</protein>
<dbReference type="EMBL" id="FRBN01000021">
    <property type="protein sequence ID" value="SHL59182.1"/>
    <property type="molecule type" value="Genomic_DNA"/>
</dbReference>
<dbReference type="Pfam" id="PF00027">
    <property type="entry name" value="cNMP_binding"/>
    <property type="match status" value="1"/>
</dbReference>
<dbReference type="RefSeq" id="WP_139279371.1">
    <property type="nucleotide sequence ID" value="NZ_FRBN01000021.1"/>
</dbReference>
<dbReference type="NCBIfam" id="NF047864">
    <property type="entry name" value="CBU_0592_membra"/>
    <property type="match status" value="1"/>
</dbReference>
<accession>A0A1M7BVZ3</accession>
<dbReference type="STRING" id="1054996.SAMN05444414_12164"/>
<dbReference type="Proteomes" id="UP000184191">
    <property type="component" value="Unassembled WGS sequence"/>
</dbReference>
<keyword evidence="1" id="KW-0812">Transmembrane</keyword>
<dbReference type="InterPro" id="IPR000595">
    <property type="entry name" value="cNMP-bd_dom"/>
</dbReference>
<dbReference type="SUPFAM" id="SSF51206">
    <property type="entry name" value="cAMP-binding domain-like"/>
    <property type="match status" value="1"/>
</dbReference>
<dbReference type="InterPro" id="IPR058058">
    <property type="entry name" value="CBU_0592-like"/>
</dbReference>
<keyword evidence="1" id="KW-1133">Transmembrane helix</keyword>
<keyword evidence="1" id="KW-0472">Membrane</keyword>
<feature type="transmembrane region" description="Helical" evidence="1">
    <location>
        <begin position="12"/>
        <end position="28"/>
    </location>
</feature>
<dbReference type="PROSITE" id="PS50042">
    <property type="entry name" value="CNMP_BINDING_3"/>
    <property type="match status" value="1"/>
</dbReference>
<dbReference type="InterPro" id="IPR014710">
    <property type="entry name" value="RmlC-like_jellyroll"/>
</dbReference>
<dbReference type="InterPro" id="IPR018490">
    <property type="entry name" value="cNMP-bd_dom_sf"/>
</dbReference>
<feature type="transmembrane region" description="Helical" evidence="1">
    <location>
        <begin position="63"/>
        <end position="83"/>
    </location>
</feature>
<gene>
    <name evidence="3" type="ORF">SAMN05444414_12164</name>
</gene>
<dbReference type="Pfam" id="PF26604">
    <property type="entry name" value="CBU_0592"/>
    <property type="match status" value="1"/>
</dbReference>
<evidence type="ECO:0000313" key="4">
    <source>
        <dbReference type="Proteomes" id="UP000184191"/>
    </source>
</evidence>
<name>A0A1M7BVZ3_9RHOB</name>
<feature type="transmembrane region" description="Helical" evidence="1">
    <location>
        <begin position="40"/>
        <end position="57"/>
    </location>
</feature>
<evidence type="ECO:0000256" key="1">
    <source>
        <dbReference type="SAM" id="Phobius"/>
    </source>
</evidence>